<gene>
    <name evidence="2" type="ORF">SNOG_09497</name>
</gene>
<organism evidence="2 3">
    <name type="scientific">Phaeosphaeria nodorum (strain SN15 / ATCC MYA-4574 / FGSC 10173)</name>
    <name type="common">Glume blotch fungus</name>
    <name type="synonym">Parastagonospora nodorum</name>
    <dbReference type="NCBI Taxonomy" id="321614"/>
    <lineage>
        <taxon>Eukaryota</taxon>
        <taxon>Fungi</taxon>
        <taxon>Dikarya</taxon>
        <taxon>Ascomycota</taxon>
        <taxon>Pezizomycotina</taxon>
        <taxon>Dothideomycetes</taxon>
        <taxon>Pleosporomycetidae</taxon>
        <taxon>Pleosporales</taxon>
        <taxon>Pleosporineae</taxon>
        <taxon>Phaeosphaeriaceae</taxon>
        <taxon>Parastagonospora</taxon>
    </lineage>
</organism>
<dbReference type="KEGG" id="pno:SNOG_09497"/>
<evidence type="ECO:0000313" key="3">
    <source>
        <dbReference type="Proteomes" id="UP000001055"/>
    </source>
</evidence>
<dbReference type="VEuPathDB" id="FungiDB:JI435_400100"/>
<sequence length="197" mass="21668">MVSGRGIETAAGITFVATEGRLAMVQVAVRSLCQRLWSGQLRIPSAMLITDEQKQPTEKKQIWEQANERRDGVRKTVGSCRVGPHQDVWASCGAQCHGIIVKTRCALWKSMGLRPVWRRIADFGGLQTSTAEVADGVCVAMSQVLTSRSDGATPANSQRERRFAAETSIAPSSLQLPLSCPSDRRYAKKRRTSRLPE</sequence>
<name>Q0UFG7_PHANO</name>
<dbReference type="AlphaFoldDB" id="Q0UFG7"/>
<reference evidence="3" key="1">
    <citation type="journal article" date="2007" name="Plant Cell">
        <title>Dothideomycete-plant interactions illuminated by genome sequencing and EST analysis of the wheat pathogen Stagonospora nodorum.</title>
        <authorList>
            <person name="Hane J.K."/>
            <person name="Lowe R.G."/>
            <person name="Solomon P.S."/>
            <person name="Tan K.C."/>
            <person name="Schoch C.L."/>
            <person name="Spatafora J.W."/>
            <person name="Crous P.W."/>
            <person name="Kodira C."/>
            <person name="Birren B.W."/>
            <person name="Galagan J.E."/>
            <person name="Torriani S.F."/>
            <person name="McDonald B.A."/>
            <person name="Oliver R.P."/>
        </authorList>
    </citation>
    <scope>NUCLEOTIDE SEQUENCE [LARGE SCALE GENOMIC DNA]</scope>
    <source>
        <strain evidence="3">SN15 / ATCC MYA-4574 / FGSC 10173</strain>
    </source>
</reference>
<dbReference type="EMBL" id="CH445339">
    <property type="protein sequence ID" value="EAT82762.2"/>
    <property type="molecule type" value="Genomic_DNA"/>
</dbReference>
<protein>
    <submittedName>
        <fullName evidence="2">Uncharacterized protein</fullName>
    </submittedName>
</protein>
<evidence type="ECO:0000313" key="2">
    <source>
        <dbReference type="EMBL" id="EAT82762.2"/>
    </source>
</evidence>
<dbReference type="Proteomes" id="UP000001055">
    <property type="component" value="Unassembled WGS sequence"/>
</dbReference>
<feature type="region of interest" description="Disordered" evidence="1">
    <location>
        <begin position="174"/>
        <end position="197"/>
    </location>
</feature>
<evidence type="ECO:0000256" key="1">
    <source>
        <dbReference type="SAM" id="MobiDB-lite"/>
    </source>
</evidence>
<dbReference type="InParanoid" id="Q0UFG7"/>
<dbReference type="GeneID" id="5976693"/>
<dbReference type="RefSeq" id="XP_001799788.1">
    <property type="nucleotide sequence ID" value="XM_001799736.1"/>
</dbReference>
<accession>Q0UFG7</accession>
<proteinExistence type="predicted"/>
<feature type="compositionally biased region" description="Basic residues" evidence="1">
    <location>
        <begin position="186"/>
        <end position="197"/>
    </location>
</feature>